<comment type="caution">
    <text evidence="1">The sequence shown here is derived from an EMBL/GenBank/DDBJ whole genome shotgun (WGS) entry which is preliminary data.</text>
</comment>
<dbReference type="EMBL" id="JABANP010000092">
    <property type="protein sequence ID" value="KAF4690782.1"/>
    <property type="molecule type" value="Genomic_DNA"/>
</dbReference>
<dbReference type="SUPFAM" id="SSF51445">
    <property type="entry name" value="(Trans)glycosidases"/>
    <property type="match status" value="1"/>
</dbReference>
<evidence type="ECO:0000313" key="2">
    <source>
        <dbReference type="Proteomes" id="UP000541610"/>
    </source>
</evidence>
<organism evidence="1 2">
    <name type="scientific">Perkinsus olseni</name>
    <name type="common">Perkinsus atlanticus</name>
    <dbReference type="NCBI Taxonomy" id="32597"/>
    <lineage>
        <taxon>Eukaryota</taxon>
        <taxon>Sar</taxon>
        <taxon>Alveolata</taxon>
        <taxon>Perkinsozoa</taxon>
        <taxon>Perkinsea</taxon>
        <taxon>Perkinsida</taxon>
        <taxon>Perkinsidae</taxon>
        <taxon>Perkinsus</taxon>
    </lineage>
</organism>
<dbReference type="InterPro" id="IPR017853">
    <property type="entry name" value="GH"/>
</dbReference>
<proteinExistence type="predicted"/>
<sequence length="298" mass="33899">MQCERTDRSVLSGLVVRCVAIMRASKQLLGLCILFQLVTSGNPTKEQRKPCLTPPTTTSPLGKGLEIYTQVALEFDGVDHSEMDSYVDKVLMNGTRNFILHNYRLHDSMIVFDKTFSQLDDWDKSRFMSLRERVKAKGGKIVASLWWGPDHVSFKDFDKETFQSSVRKFVEIYPVDGFSVALERFDGDHLLIMGELIATFKKLGMTFMTKCNYYDWHRALTETGVPKMADLNVISLEPRFDDEVPDAERGLFLTDAIAEKAIKSATKAGVQTDKLILGDLRQICRPGCHISHWVYQRS</sequence>
<protein>
    <submittedName>
        <fullName evidence="1">Uncharacterized protein</fullName>
    </submittedName>
</protein>
<reference evidence="1 2" key="1">
    <citation type="submission" date="2020-04" db="EMBL/GenBank/DDBJ databases">
        <title>Perkinsus olseni comparative genomics.</title>
        <authorList>
            <person name="Bogema D.R."/>
        </authorList>
    </citation>
    <scope>NUCLEOTIDE SEQUENCE [LARGE SCALE GENOMIC DNA]</scope>
    <source>
        <strain evidence="1">00978-12</strain>
    </source>
</reference>
<dbReference type="Proteomes" id="UP000541610">
    <property type="component" value="Unassembled WGS sequence"/>
</dbReference>
<dbReference type="AlphaFoldDB" id="A0A7J6P3X3"/>
<accession>A0A7J6P3X3</accession>
<evidence type="ECO:0000313" key="1">
    <source>
        <dbReference type="EMBL" id="KAF4690782.1"/>
    </source>
</evidence>
<name>A0A7J6P3X3_PEROL</name>
<gene>
    <name evidence="1" type="ORF">FOZ60_016869</name>
</gene>